<evidence type="ECO:0000259" key="10">
    <source>
        <dbReference type="SMART" id="SM00478"/>
    </source>
</evidence>
<dbReference type="InterPro" id="IPR052054">
    <property type="entry name" value="Oxidative_DNA_repair_enzyme"/>
</dbReference>
<dbReference type="GO" id="GO:0006285">
    <property type="term" value="P:base-excision repair, AP site formation"/>
    <property type="evidence" value="ECO:0007669"/>
    <property type="project" value="TreeGrafter"/>
</dbReference>
<dbReference type="CDD" id="cd00056">
    <property type="entry name" value="ENDO3c"/>
    <property type="match status" value="1"/>
</dbReference>
<dbReference type="Gene3D" id="1.10.1670.10">
    <property type="entry name" value="Helix-hairpin-Helix base-excision DNA repair enzymes (C-terminal)"/>
    <property type="match status" value="1"/>
</dbReference>
<dbReference type="InterPro" id="IPR012904">
    <property type="entry name" value="OGG_N"/>
</dbReference>
<dbReference type="GO" id="GO:0005634">
    <property type="term" value="C:nucleus"/>
    <property type="evidence" value="ECO:0007669"/>
    <property type="project" value="TreeGrafter"/>
</dbReference>
<dbReference type="Pfam" id="PF00730">
    <property type="entry name" value="HhH-GPD"/>
    <property type="match status" value="1"/>
</dbReference>
<dbReference type="GO" id="GO:0003684">
    <property type="term" value="F:damaged DNA binding"/>
    <property type="evidence" value="ECO:0007669"/>
    <property type="project" value="InterPro"/>
</dbReference>
<keyword evidence="5" id="KW-0234">DNA repair</keyword>
<dbReference type="EMBL" id="SDOV01000009">
    <property type="protein sequence ID" value="KAH7637006.1"/>
    <property type="molecule type" value="Genomic_DNA"/>
</dbReference>
<dbReference type="InterPro" id="IPR003265">
    <property type="entry name" value="HhH-GPD_domain"/>
</dbReference>
<comment type="similarity">
    <text evidence="1">Belongs to the type-1 OGG1 family.</text>
</comment>
<dbReference type="SUPFAM" id="SSF55945">
    <property type="entry name" value="TATA-box binding protein-like"/>
    <property type="match status" value="1"/>
</dbReference>
<organism evidence="11">
    <name type="scientific">Dermatophagoides farinae</name>
    <name type="common">American house dust mite</name>
    <dbReference type="NCBI Taxonomy" id="6954"/>
    <lineage>
        <taxon>Eukaryota</taxon>
        <taxon>Metazoa</taxon>
        <taxon>Ecdysozoa</taxon>
        <taxon>Arthropoda</taxon>
        <taxon>Chelicerata</taxon>
        <taxon>Arachnida</taxon>
        <taxon>Acari</taxon>
        <taxon>Acariformes</taxon>
        <taxon>Sarcoptiformes</taxon>
        <taxon>Astigmata</taxon>
        <taxon>Psoroptidia</taxon>
        <taxon>Analgoidea</taxon>
        <taxon>Pyroglyphidae</taxon>
        <taxon>Dermatophagoidinae</taxon>
        <taxon>Dermatophagoides</taxon>
    </lineage>
</organism>
<dbReference type="SMART" id="SM00478">
    <property type="entry name" value="ENDO3c"/>
    <property type="match status" value="1"/>
</dbReference>
<protein>
    <recommendedName>
        <fullName evidence="2">DNA-(apurinic or apyrimidinic site) lyase</fullName>
        <ecNumber evidence="2">4.2.99.18</ecNumber>
    </recommendedName>
</protein>
<evidence type="ECO:0000256" key="9">
    <source>
        <dbReference type="ARBA" id="ARBA00044632"/>
    </source>
</evidence>
<proteinExistence type="inferred from homology"/>
<evidence type="ECO:0000256" key="7">
    <source>
        <dbReference type="ARBA" id="ARBA00023268"/>
    </source>
</evidence>
<dbReference type="GO" id="GO:0140078">
    <property type="term" value="F:class I DNA-(apurinic or apyrimidinic site) endonuclease activity"/>
    <property type="evidence" value="ECO:0007669"/>
    <property type="project" value="UniProtKB-EC"/>
</dbReference>
<evidence type="ECO:0000313" key="11">
    <source>
        <dbReference type="EMBL" id="KAH7637006.1"/>
    </source>
</evidence>
<keyword evidence="7" id="KW-0511">Multifunctional enzyme</keyword>
<dbReference type="InterPro" id="IPR011257">
    <property type="entry name" value="DNA_glycosylase"/>
</dbReference>
<gene>
    <name evidence="11" type="ORF">HUG17_7212</name>
</gene>
<dbReference type="EC" id="4.2.99.18" evidence="2"/>
<evidence type="ECO:0000256" key="8">
    <source>
        <dbReference type="ARBA" id="ARBA00023295"/>
    </source>
</evidence>
<dbReference type="PANTHER" id="PTHR10242:SF2">
    <property type="entry name" value="N-GLYCOSYLASE_DNA LYASE"/>
    <property type="match status" value="1"/>
</dbReference>
<dbReference type="Gene3D" id="1.10.340.30">
    <property type="entry name" value="Hypothetical protein, domain 2"/>
    <property type="match status" value="1"/>
</dbReference>
<dbReference type="Pfam" id="PF07934">
    <property type="entry name" value="OGG_N"/>
    <property type="match status" value="1"/>
</dbReference>
<dbReference type="AlphaFoldDB" id="A0A9D4NRH3"/>
<comment type="caution">
    <text evidence="11">The sequence shown here is derived from an EMBL/GenBank/DDBJ whole genome shotgun (WGS) entry which is preliminary data.</text>
</comment>
<dbReference type="GO" id="GO:0034039">
    <property type="term" value="F:8-oxo-7,8-dihydroguanine DNA N-glycosylase activity"/>
    <property type="evidence" value="ECO:0007669"/>
    <property type="project" value="TreeGrafter"/>
</dbReference>
<reference evidence="11" key="2">
    <citation type="journal article" date="2021" name="World Allergy Organ. J.">
        <title>Chromosome-level assembly of Dermatophagoides farinae genome and transcriptome reveals two novel allergens Der f 37 and Der f 39.</title>
        <authorList>
            <person name="Chen J."/>
            <person name="Cai Z."/>
            <person name="Fan D."/>
            <person name="Hu J."/>
            <person name="Hou Y."/>
            <person name="He Y."/>
            <person name="Zhang Z."/>
            <person name="Zhao Z."/>
            <person name="Gao P."/>
            <person name="Hu W."/>
            <person name="Sun J."/>
            <person name="Li J."/>
            <person name="Ji K."/>
        </authorList>
    </citation>
    <scope>NUCLEOTIDE SEQUENCE</scope>
    <source>
        <strain evidence="11">JKM2019</strain>
    </source>
</reference>
<evidence type="ECO:0000256" key="1">
    <source>
        <dbReference type="ARBA" id="ARBA00010679"/>
    </source>
</evidence>
<evidence type="ECO:0000256" key="2">
    <source>
        <dbReference type="ARBA" id="ARBA00012720"/>
    </source>
</evidence>
<name>A0A9D4NRH3_DERFA</name>
<reference evidence="11" key="1">
    <citation type="submission" date="2020-06" db="EMBL/GenBank/DDBJ databases">
        <authorList>
            <person name="Ji K."/>
            <person name="Li J."/>
        </authorList>
    </citation>
    <scope>NUCLEOTIDE SEQUENCE</scope>
    <source>
        <strain evidence="11">JKM2019</strain>
        <tissue evidence="11">Whole body</tissue>
    </source>
</reference>
<evidence type="ECO:0000256" key="4">
    <source>
        <dbReference type="ARBA" id="ARBA00022801"/>
    </source>
</evidence>
<feature type="domain" description="HhH-GPD" evidence="10">
    <location>
        <begin position="134"/>
        <end position="314"/>
    </location>
</feature>
<evidence type="ECO:0000256" key="5">
    <source>
        <dbReference type="ARBA" id="ARBA00023204"/>
    </source>
</evidence>
<evidence type="ECO:0000256" key="6">
    <source>
        <dbReference type="ARBA" id="ARBA00023239"/>
    </source>
</evidence>
<dbReference type="InterPro" id="IPR023170">
    <property type="entry name" value="HhH_base_excis_C"/>
</dbReference>
<dbReference type="GO" id="GO:0006289">
    <property type="term" value="P:nucleotide-excision repair"/>
    <property type="evidence" value="ECO:0007669"/>
    <property type="project" value="InterPro"/>
</dbReference>
<sequence>MLIFKNANIQKLNLALTLNTGQNFRWRLIDSNKWLGVISNLYVVILEQCDQTIGYEVINVDHVISTWPAKVSTKKIHNSFHNQLEHYFRLDIDLDHLYDHWSRCDRHFHQISSRLKGIRLLRQDIVENVFSFICSSNNNIQRISKMVETLCRQYGTKLFSSHDQSIITEDVYSFPEISTLVVGDQIERQLRELGFGYRARFICQTAQQIMNQSNQNPEEWIKRLTRSSYEDARQLLMSLPGIGAKVADCICLMSLGFTDSVPIDTHVLQLTSKLYANENSSFKMTKSSLTAKKYAEIGDFYRQKFQLHPGWAQTVLFCSDLKQNSHQKIKKTRLSSNEKK</sequence>
<dbReference type="SUPFAM" id="SSF48150">
    <property type="entry name" value="DNA-glycosylase"/>
    <property type="match status" value="1"/>
</dbReference>
<keyword evidence="4" id="KW-0378">Hydrolase</keyword>
<keyword evidence="3" id="KW-0227">DNA damage</keyword>
<dbReference type="Gene3D" id="3.30.310.40">
    <property type="match status" value="1"/>
</dbReference>
<accession>A0A9D4NRH3</accession>
<dbReference type="OrthoDB" id="238681at2759"/>
<dbReference type="PANTHER" id="PTHR10242">
    <property type="entry name" value="8-OXOGUANINE DNA GLYCOSYLASE"/>
    <property type="match status" value="1"/>
</dbReference>
<keyword evidence="6 11" id="KW-0456">Lyase</keyword>
<evidence type="ECO:0000256" key="3">
    <source>
        <dbReference type="ARBA" id="ARBA00022763"/>
    </source>
</evidence>
<comment type="catalytic activity">
    <reaction evidence="9">
        <text>2'-deoxyribonucleotide-(2'-deoxyribose 5'-phosphate)-2'-deoxyribonucleotide-DNA = a 3'-end 2'-deoxyribonucleotide-(2,3-dehydro-2,3-deoxyribose 5'-phosphate)-DNA + a 5'-end 5'-phospho-2'-deoxyribonucleoside-DNA + H(+)</text>
        <dbReference type="Rhea" id="RHEA:66592"/>
        <dbReference type="Rhea" id="RHEA-COMP:13180"/>
        <dbReference type="Rhea" id="RHEA-COMP:16897"/>
        <dbReference type="Rhea" id="RHEA-COMP:17067"/>
        <dbReference type="ChEBI" id="CHEBI:15378"/>
        <dbReference type="ChEBI" id="CHEBI:136412"/>
        <dbReference type="ChEBI" id="CHEBI:157695"/>
        <dbReference type="ChEBI" id="CHEBI:167181"/>
        <dbReference type="EC" id="4.2.99.18"/>
    </reaction>
</comment>
<keyword evidence="8" id="KW-0326">Glycosidase</keyword>
<dbReference type="Proteomes" id="UP000828236">
    <property type="component" value="Unassembled WGS sequence"/>
</dbReference>